<feature type="non-terminal residue" evidence="2">
    <location>
        <position position="56"/>
    </location>
</feature>
<name>X1EE94_9ZZZZ</name>
<organism evidence="2">
    <name type="scientific">marine sediment metagenome</name>
    <dbReference type="NCBI Taxonomy" id="412755"/>
    <lineage>
        <taxon>unclassified sequences</taxon>
        <taxon>metagenomes</taxon>
        <taxon>ecological metagenomes</taxon>
    </lineage>
</organism>
<dbReference type="AlphaFoldDB" id="X1EE94"/>
<comment type="caution">
    <text evidence="2">The sequence shown here is derived from an EMBL/GenBank/DDBJ whole genome shotgun (WGS) entry which is preliminary data.</text>
</comment>
<evidence type="ECO:0000313" key="2">
    <source>
        <dbReference type="EMBL" id="GAH06978.1"/>
    </source>
</evidence>
<dbReference type="EMBL" id="BART01037363">
    <property type="protein sequence ID" value="GAH06978.1"/>
    <property type="molecule type" value="Genomic_DNA"/>
</dbReference>
<dbReference type="InterPro" id="IPR012340">
    <property type="entry name" value="NA-bd_OB-fold"/>
</dbReference>
<gene>
    <name evidence="2" type="ORF">S01H4_62549</name>
</gene>
<evidence type="ECO:0000259" key="1">
    <source>
        <dbReference type="Pfam" id="PF01957"/>
    </source>
</evidence>
<protein>
    <recommendedName>
        <fullName evidence="1">NfeD-like C-terminal domain-containing protein</fullName>
    </recommendedName>
</protein>
<sequence>MTGKEGMAITPLRPSGIIEVNGKKLNALTRGEYVDSNTKIKIISVEGNKIVVEAVN</sequence>
<accession>X1EE94</accession>
<reference evidence="2" key="1">
    <citation type="journal article" date="2014" name="Front. Microbiol.">
        <title>High frequency of phylogenetically diverse reductive dehalogenase-homologous genes in deep subseafloor sedimentary metagenomes.</title>
        <authorList>
            <person name="Kawai M."/>
            <person name="Futagami T."/>
            <person name="Toyoda A."/>
            <person name="Takaki Y."/>
            <person name="Nishi S."/>
            <person name="Hori S."/>
            <person name="Arai W."/>
            <person name="Tsubouchi T."/>
            <person name="Morono Y."/>
            <person name="Uchiyama I."/>
            <person name="Ito T."/>
            <person name="Fujiyama A."/>
            <person name="Inagaki F."/>
            <person name="Takami H."/>
        </authorList>
    </citation>
    <scope>NUCLEOTIDE SEQUENCE</scope>
    <source>
        <strain evidence="2">Expedition CK06-06</strain>
    </source>
</reference>
<proteinExistence type="predicted"/>
<dbReference type="Gene3D" id="2.40.50.140">
    <property type="entry name" value="Nucleic acid-binding proteins"/>
    <property type="match status" value="1"/>
</dbReference>
<dbReference type="InterPro" id="IPR002810">
    <property type="entry name" value="NfeD-like_C"/>
</dbReference>
<dbReference type="Pfam" id="PF01957">
    <property type="entry name" value="NfeD"/>
    <property type="match status" value="1"/>
</dbReference>
<feature type="domain" description="NfeD-like C-terminal" evidence="1">
    <location>
        <begin position="1"/>
        <end position="53"/>
    </location>
</feature>
<dbReference type="SUPFAM" id="SSF141322">
    <property type="entry name" value="NfeD domain-like"/>
    <property type="match status" value="1"/>
</dbReference>